<dbReference type="Proteomes" id="UP000054549">
    <property type="component" value="Unassembled WGS sequence"/>
</dbReference>
<keyword evidence="2" id="KW-1185">Reference proteome</keyword>
<proteinExistence type="predicted"/>
<evidence type="ECO:0000313" key="2">
    <source>
        <dbReference type="Proteomes" id="UP000054549"/>
    </source>
</evidence>
<dbReference type="HOGENOM" id="CLU_2978643_0_0_1"/>
<reference evidence="1 2" key="1">
    <citation type="submission" date="2014-04" db="EMBL/GenBank/DDBJ databases">
        <title>Evolutionary Origins and Diversification of the Mycorrhizal Mutualists.</title>
        <authorList>
            <consortium name="DOE Joint Genome Institute"/>
            <consortium name="Mycorrhizal Genomics Consortium"/>
            <person name="Kohler A."/>
            <person name="Kuo A."/>
            <person name="Nagy L.G."/>
            <person name="Floudas D."/>
            <person name="Copeland A."/>
            <person name="Barry K.W."/>
            <person name="Cichocki N."/>
            <person name="Veneault-Fourrey C."/>
            <person name="LaButti K."/>
            <person name="Lindquist E.A."/>
            <person name="Lipzen A."/>
            <person name="Lundell T."/>
            <person name="Morin E."/>
            <person name="Murat C."/>
            <person name="Riley R."/>
            <person name="Ohm R."/>
            <person name="Sun H."/>
            <person name="Tunlid A."/>
            <person name="Henrissat B."/>
            <person name="Grigoriev I.V."/>
            <person name="Hibbett D.S."/>
            <person name="Martin F."/>
        </authorList>
    </citation>
    <scope>NUCLEOTIDE SEQUENCE [LARGE SCALE GENOMIC DNA]</scope>
    <source>
        <strain evidence="1 2">Koide BX008</strain>
    </source>
</reference>
<dbReference type="AlphaFoldDB" id="A0A0C2SU23"/>
<gene>
    <name evidence="1" type="ORF">M378DRAFT_160433</name>
</gene>
<protein>
    <submittedName>
        <fullName evidence="1">Uncharacterized protein</fullName>
    </submittedName>
</protein>
<sequence length="58" mass="6511">MWLVLYREANETEAALTFDFNGYPFPLLFHSSEGLFTSRGYPRLVITVPAENTSAVGN</sequence>
<accession>A0A0C2SU23</accession>
<dbReference type="EMBL" id="KN818234">
    <property type="protein sequence ID" value="KIL66895.1"/>
    <property type="molecule type" value="Genomic_DNA"/>
</dbReference>
<organism evidence="1 2">
    <name type="scientific">Amanita muscaria (strain Koide BX008)</name>
    <dbReference type="NCBI Taxonomy" id="946122"/>
    <lineage>
        <taxon>Eukaryota</taxon>
        <taxon>Fungi</taxon>
        <taxon>Dikarya</taxon>
        <taxon>Basidiomycota</taxon>
        <taxon>Agaricomycotina</taxon>
        <taxon>Agaricomycetes</taxon>
        <taxon>Agaricomycetidae</taxon>
        <taxon>Agaricales</taxon>
        <taxon>Pluteineae</taxon>
        <taxon>Amanitaceae</taxon>
        <taxon>Amanita</taxon>
    </lineage>
</organism>
<name>A0A0C2SU23_AMAMK</name>
<evidence type="ECO:0000313" key="1">
    <source>
        <dbReference type="EMBL" id="KIL66895.1"/>
    </source>
</evidence>
<dbReference type="InParanoid" id="A0A0C2SU23"/>